<dbReference type="SUPFAM" id="SSF51735">
    <property type="entry name" value="NAD(P)-binding Rossmann-fold domains"/>
    <property type="match status" value="1"/>
</dbReference>
<dbReference type="CDD" id="cd05236">
    <property type="entry name" value="FAR-N_SDR_e"/>
    <property type="match status" value="1"/>
</dbReference>
<evidence type="ECO:0000313" key="8">
    <source>
        <dbReference type="Proteomes" id="UP001632038"/>
    </source>
</evidence>
<dbReference type="InterPro" id="IPR033640">
    <property type="entry name" value="FAR_C"/>
</dbReference>
<protein>
    <recommendedName>
        <fullName evidence="4">Fatty acyl-CoA reductase</fullName>
        <ecNumber evidence="4">1.2.1.84</ecNumber>
    </recommendedName>
</protein>
<evidence type="ECO:0000259" key="5">
    <source>
        <dbReference type="Pfam" id="PF03015"/>
    </source>
</evidence>
<proteinExistence type="inferred from homology"/>
<accession>A0ABD3BWD9</accession>
<evidence type="ECO:0000256" key="4">
    <source>
        <dbReference type="RuleBase" id="RU363097"/>
    </source>
</evidence>
<dbReference type="Gene3D" id="3.40.50.720">
    <property type="entry name" value="NAD(P)-binding Rossmann-like Domain"/>
    <property type="match status" value="1"/>
</dbReference>
<dbReference type="InterPro" id="IPR013120">
    <property type="entry name" value="FAR_NAD-bd"/>
</dbReference>
<keyword evidence="3 4" id="KW-0443">Lipid metabolism</keyword>
<organism evidence="7 8">
    <name type="scientific">Castilleja foliolosa</name>
    <dbReference type="NCBI Taxonomy" id="1961234"/>
    <lineage>
        <taxon>Eukaryota</taxon>
        <taxon>Viridiplantae</taxon>
        <taxon>Streptophyta</taxon>
        <taxon>Embryophyta</taxon>
        <taxon>Tracheophyta</taxon>
        <taxon>Spermatophyta</taxon>
        <taxon>Magnoliopsida</taxon>
        <taxon>eudicotyledons</taxon>
        <taxon>Gunneridae</taxon>
        <taxon>Pentapetalae</taxon>
        <taxon>asterids</taxon>
        <taxon>lamiids</taxon>
        <taxon>Lamiales</taxon>
        <taxon>Orobanchaceae</taxon>
        <taxon>Pedicularideae</taxon>
        <taxon>Castillejinae</taxon>
        <taxon>Castilleja</taxon>
    </lineage>
</organism>
<evidence type="ECO:0000313" key="7">
    <source>
        <dbReference type="EMBL" id="KAL3621597.1"/>
    </source>
</evidence>
<evidence type="ECO:0000256" key="1">
    <source>
        <dbReference type="ARBA" id="ARBA00005928"/>
    </source>
</evidence>
<dbReference type="PANTHER" id="PTHR11011">
    <property type="entry name" value="MALE STERILITY PROTEIN 2-RELATED"/>
    <property type="match status" value="1"/>
</dbReference>
<comment type="caution">
    <text evidence="7">The sequence shown here is derived from an EMBL/GenBank/DDBJ whole genome shotgun (WGS) entry which is preliminary data.</text>
</comment>
<name>A0ABD3BWD9_9LAMI</name>
<dbReference type="InterPro" id="IPR026055">
    <property type="entry name" value="FAR"/>
</dbReference>
<dbReference type="PANTHER" id="PTHR11011:SF45">
    <property type="entry name" value="FATTY ACYL-COA REDUCTASE CG8306-RELATED"/>
    <property type="match status" value="1"/>
</dbReference>
<dbReference type="GO" id="GO:0006629">
    <property type="term" value="P:lipid metabolic process"/>
    <property type="evidence" value="ECO:0007669"/>
    <property type="project" value="UniProtKB-KW"/>
</dbReference>
<keyword evidence="4" id="KW-0521">NADP</keyword>
<feature type="domain" description="Fatty acyl-CoA reductase C-terminal" evidence="5">
    <location>
        <begin position="489"/>
        <end position="557"/>
    </location>
</feature>
<dbReference type="Proteomes" id="UP001632038">
    <property type="component" value="Unassembled WGS sequence"/>
</dbReference>
<dbReference type="Pfam" id="PF03015">
    <property type="entry name" value="Sterile"/>
    <property type="match status" value="1"/>
</dbReference>
<sequence>MLLTQSSFCIAPIKFSIGKQYSFKTKHRLFGESENIFKLRSRSIRKLSENYNVDTYLTYVRSKLRPLEVVSAEMDKSCGDHRDRGIGITDFFHGKNIFVTGATGLLGKALVEKLLRSTSVGKIYLLVKANDKETAFDRLSKEITQSELFKCVRDKHGISYDEYVREKLIPVVGNVCERNLGMDVHSRNAITEDVDVIIESAANTKFNDRYDLLLDANVNAPQRLMMFAKGCKKLKLFVHISTAYVNVRREGIIYEKPLADDEISSCSFPEIDVIDEIKLAMKSSNESTGYDADKELKRLTLERASFYGFNNGYQLSKAMGEMVLNEIRGDVPLLVIRPTVIEGSYKEPVPGWIQGNRMFDPVITSFGKGLLRAFLADPDEQLDIVPVDMVANATIAAIAKHGITNTRQLNVYHVGTGFVNPLTYSRAFEYVFEHFSTNPLDNKTSLSKIKYFDEFGKFSKYIRDETWEHINAVCTEQKVLLQRRHCKANIAYTEQLCKAYEHMGFLKARFYNGNTQKLLEEMSEEEKVEFFIDATKIDWRKYFVEIHIPGLRKYVLSN</sequence>
<reference evidence="8" key="1">
    <citation type="journal article" date="2024" name="IScience">
        <title>Strigolactones Initiate the Formation of Haustorium-like Structures in Castilleja.</title>
        <authorList>
            <person name="Buerger M."/>
            <person name="Peterson D."/>
            <person name="Chory J."/>
        </authorList>
    </citation>
    <scope>NUCLEOTIDE SEQUENCE [LARGE SCALE GENOMIC DNA]</scope>
</reference>
<dbReference type="Pfam" id="PF07993">
    <property type="entry name" value="NAD_binding_4"/>
    <property type="match status" value="1"/>
</dbReference>
<comment type="catalytic activity">
    <reaction evidence="4">
        <text>a long-chain fatty acyl-CoA + 2 NADPH + 2 H(+) = a long-chain primary fatty alcohol + 2 NADP(+) + CoA</text>
        <dbReference type="Rhea" id="RHEA:52716"/>
        <dbReference type="ChEBI" id="CHEBI:15378"/>
        <dbReference type="ChEBI" id="CHEBI:57287"/>
        <dbReference type="ChEBI" id="CHEBI:57783"/>
        <dbReference type="ChEBI" id="CHEBI:58349"/>
        <dbReference type="ChEBI" id="CHEBI:77396"/>
        <dbReference type="ChEBI" id="CHEBI:83139"/>
        <dbReference type="EC" id="1.2.1.84"/>
    </reaction>
</comment>
<dbReference type="EMBL" id="JAVIJP010000066">
    <property type="protein sequence ID" value="KAL3621597.1"/>
    <property type="molecule type" value="Genomic_DNA"/>
</dbReference>
<dbReference type="GO" id="GO:0102965">
    <property type="term" value="F:alcohol-forming long-chain fatty acyl-CoA reductase activity"/>
    <property type="evidence" value="ECO:0007669"/>
    <property type="project" value="UniProtKB-EC"/>
</dbReference>
<dbReference type="EC" id="1.2.1.84" evidence="4"/>
<feature type="domain" description="Thioester reductase (TE)" evidence="6">
    <location>
        <begin position="99"/>
        <end position="394"/>
    </location>
</feature>
<keyword evidence="2 4" id="KW-0444">Lipid biosynthesis</keyword>
<keyword evidence="4" id="KW-0560">Oxidoreductase</keyword>
<evidence type="ECO:0000256" key="3">
    <source>
        <dbReference type="ARBA" id="ARBA00023098"/>
    </source>
</evidence>
<evidence type="ECO:0000259" key="6">
    <source>
        <dbReference type="Pfam" id="PF07993"/>
    </source>
</evidence>
<dbReference type="InterPro" id="IPR036291">
    <property type="entry name" value="NAD(P)-bd_dom_sf"/>
</dbReference>
<dbReference type="AlphaFoldDB" id="A0ABD3BWD9"/>
<gene>
    <name evidence="7" type="ORF">CASFOL_036509</name>
</gene>
<keyword evidence="8" id="KW-1185">Reference proteome</keyword>
<comment type="function">
    <text evidence="4">Catalyzes the reduction of fatty acyl-CoA to fatty alcohols.</text>
</comment>
<evidence type="ECO:0000256" key="2">
    <source>
        <dbReference type="ARBA" id="ARBA00022516"/>
    </source>
</evidence>
<comment type="similarity">
    <text evidence="1 4">Belongs to the fatty acyl-CoA reductase family.</text>
</comment>